<evidence type="ECO:0000313" key="2">
    <source>
        <dbReference type="EMBL" id="QHT27497.1"/>
    </source>
</evidence>
<dbReference type="InterPro" id="IPR025883">
    <property type="entry name" value="Cadherin-like_domain"/>
</dbReference>
<reference evidence="2" key="1">
    <citation type="journal article" date="2020" name="Nature">
        <title>Giant virus diversity and host interactions through global metagenomics.</title>
        <authorList>
            <person name="Schulz F."/>
            <person name="Roux S."/>
            <person name="Paez-Espino D."/>
            <person name="Jungbluth S."/>
            <person name="Walsh D.A."/>
            <person name="Denef V.J."/>
            <person name="McMahon K.D."/>
            <person name="Konstantinidis K.T."/>
            <person name="Eloe-Fadrosh E.A."/>
            <person name="Kyrpides N.C."/>
            <person name="Woyke T."/>
        </authorList>
    </citation>
    <scope>NUCLEOTIDE SEQUENCE</scope>
    <source>
        <strain evidence="2">GVMAG-M-3300023179-33</strain>
    </source>
</reference>
<protein>
    <recommendedName>
        <fullName evidence="1">Cadherin-like beta-sandwich-like domain-containing protein</fullName>
    </recommendedName>
</protein>
<organism evidence="2">
    <name type="scientific">viral metagenome</name>
    <dbReference type="NCBI Taxonomy" id="1070528"/>
    <lineage>
        <taxon>unclassified sequences</taxon>
        <taxon>metagenomes</taxon>
        <taxon>organismal metagenomes</taxon>
    </lineage>
</organism>
<accession>A0A6C0EE68</accession>
<dbReference type="EMBL" id="MN739823">
    <property type="protein sequence ID" value="QHT27497.1"/>
    <property type="molecule type" value="Genomic_DNA"/>
</dbReference>
<name>A0A6C0EE68_9ZZZZ</name>
<sequence length="1966" mass="206894">MPPNPTPLPDPTAPALKSFISGKTIEVSPSPLYLGKNTTVIDSTDGFQTTLPVTTTDLMYASAYRVASGSAYDYFKSDNFKINSLGAITSNGTITSTATGANSLAGSLSVVSALTAGSLSTAGALNAGSASVTGALSSGSISSGAITSSATITANNLKINSANLQIDSTSATNSITLNGALKVNALATGANVFKLDSTTGEIQTYGNILTTGTGNVTAGGSLNAPALNIGNGFKVDSYGALVVKDSADNTKTLYSFDKNGNFSTSGSLTAPGTATLAAGKFVVDGTSGNLTTQGITTSGNVAVTGNLKTTGVVNIGGTDALPSIQLSNNGTSYFTKSVQIGDASNQKSILNADGTASFATGNFTVASTGAVVTKGTASFGNNAIALGYNAGAMPANAKVSIDSDGNVATAGTLAVAGNSTLTGTLSVAGNNLTVNALGDLATKGGLSVSDGKLTVNTNGNVVAAGTLQAATNKFTVNANGDVSTSGKLAVTGDSALTGKLDVTGNSTFAGTLAATGAVTAGSTLRVTGDSTLSSKLAVTGDLAVNTDKFTVNAATGHVSTTGNLTVAGNANFSGNQIQLNTDGSIFAKNHFKTDFAVTNYVKSAAADDLTTAIVPALNSPADQALFNSTTNKHLTTQEYVDRAVFKQAARLNLITKDIDTNLATFNNFSKVLASIEGSSAATIMNGLVDSVDDIKVSVSDLMGGGYNSIVINCVPSVWGDAAAPEPIPTPISDLYKEDGWFYSNLAIDSSSNNSKINWYLPAYSGMKMKDIMNLFMNNFLLSTVKLPKITIYTAPKNDNTDTISGIYNAKIEYNFNAVLPTAGTAQRSALYIIDSPKNVYSDKSNDIKSGYSITTRGGSAPVTTPITLSTIFSNSFDTSKVSSEDRILTFAIETNESSNKDYMFILQNFNISTKTGTTQMLFQNVSVVNDYLFKYFFRQHPDFSDASTAKNNEVDKNTYGGYVSNILNNSLVNVPSSSIVSPQSHIVNIKSLTLDGKSITYDNQTLIFDSNAINNPLTLVCDLENNNDNLTIKNGLNTVVDAKGDFTGTVNLVTGDNNFIVTVKDAVNDHSTLTHFNAHVKSSDARIDTIKIDGTAVLVGSTKNILTGTTSVNVVVTSKSSLATVEVLGATGLVTGNNTITIKVTAEDGTTTTTNTITAHVLSSDTSLTTFTMNGDMILDGSLRNLPAGTTSVSVVAVPTAQASGAVAVISGNTGLVEGDNNVNVKVTAENGAIRNYTFNAYVQNNTGGMASMTLNGTNVNIASSQFTMTSATTNVNVAVTPNSSKSSVLVTGASNLQVGANTMTIKVTTEQGVSQTYTYTLYRQSGDAIISSAYINSQLVSFDSNNNTSISLINSAPVSSLILNATAHDAKATLTHSLNGVDLVVLTSNTNKTVTGLLAGDNTLTITDTAEDTSVFKTYVITIHNLANNADLTALTANYSDYPQVNLISTPSFTIGNGLGASVDVTINATTADSHASVAIDGVAGSTKTITATAGSTYNVEVIVTAGDGMTKRTYNVSFTMPSLKSGDNSLSVFKYNTSEIPDFNIDNDDVIVNLDKTNHHITIYKTKQSPINFVAIPNDNTTATITYTIPYGDRVEVFELKNNSMPLDTTLDEYYKFSYLGKHGSSNIITIEITSENGNKNTYSITVNVASLTTVAPYLTSQSYIDYVNANSLDNYFVDTAVIFGSSNNLYMVTLISNNTFPLNNQLENGGLSYSFDTRDVKVLIYNGSTWRHSSYKSESIKYGMPFGSGKILYTRYSSIGFYPIYNNDTTITFAGICSSMYQINNSSGLPIFTSPFISSVYTSFIQQFNEPVFYRFLPTDTRIDYSPINPYNGKIALANYSSMYQYLKLIYNFVTSTRFTPAYYFDYNYHDNDDGLVTKGKFMVIINQVYNFRNTLMLIKAYESDGTTEVNIDNITFTNVALVDNNTKIEFTTTTGDKYVNMSNDPNPAPLIGGYYNIKKVAV</sequence>
<proteinExistence type="predicted"/>
<evidence type="ECO:0000259" key="1">
    <source>
        <dbReference type="Pfam" id="PF12733"/>
    </source>
</evidence>
<feature type="domain" description="Cadherin-like beta-sandwich-like" evidence="1">
    <location>
        <begin position="1466"/>
        <end position="1521"/>
    </location>
</feature>
<dbReference type="Pfam" id="PF12733">
    <property type="entry name" value="Cadherin-like"/>
    <property type="match status" value="1"/>
</dbReference>